<dbReference type="InterPro" id="IPR038508">
    <property type="entry name" value="ArfGAP_dom_sf"/>
</dbReference>
<evidence type="ECO:0000313" key="6">
    <source>
        <dbReference type="Proteomes" id="UP000226192"/>
    </source>
</evidence>
<proteinExistence type="predicted"/>
<dbReference type="PANTHER" id="PTHR45705">
    <property type="entry name" value="FI20236P1"/>
    <property type="match status" value="1"/>
</dbReference>
<feature type="domain" description="UBA" evidence="3">
    <location>
        <begin position="207"/>
        <end position="249"/>
    </location>
</feature>
<dbReference type="PRINTS" id="PR00405">
    <property type="entry name" value="REVINTRACTNG"/>
</dbReference>
<dbReference type="SUPFAM" id="SSF57863">
    <property type="entry name" value="ArfGap/RecO-like zinc finger"/>
    <property type="match status" value="1"/>
</dbReference>
<comment type="caution">
    <text evidence="5">The sequence shown here is derived from an EMBL/GenBank/DDBJ whole genome shotgun (WGS) entry which is preliminary data.</text>
</comment>
<dbReference type="Gene3D" id="1.10.220.150">
    <property type="entry name" value="Arf GTPase activating protein"/>
    <property type="match status" value="1"/>
</dbReference>
<reference evidence="5 6" key="1">
    <citation type="submission" date="2017-06" db="EMBL/GenBank/DDBJ databases">
        <title>Ant-infecting Ophiocordyceps genomes reveal a high diversity of potential behavioral manipulation genes and a possible major role for enterotoxins.</title>
        <authorList>
            <person name="De Bekker C."/>
            <person name="Evans H.C."/>
            <person name="Brachmann A."/>
            <person name="Hughes D.P."/>
        </authorList>
    </citation>
    <scope>NUCLEOTIDE SEQUENCE [LARGE SCALE GENOMIC DNA]</scope>
    <source>
        <strain evidence="5 6">Map64</strain>
    </source>
</reference>
<dbReference type="InterPro" id="IPR037278">
    <property type="entry name" value="ARFGAP/RecO"/>
</dbReference>
<dbReference type="SUPFAM" id="SSF46934">
    <property type="entry name" value="UBA-like"/>
    <property type="match status" value="1"/>
</dbReference>
<dbReference type="AlphaFoldDB" id="A0A2C5XY66"/>
<dbReference type="CDD" id="cd08204">
    <property type="entry name" value="ArfGap"/>
    <property type="match status" value="1"/>
</dbReference>
<feature type="compositionally biased region" description="Polar residues" evidence="2">
    <location>
        <begin position="298"/>
        <end position="309"/>
    </location>
</feature>
<organism evidence="5 6">
    <name type="scientific">Ophiocordyceps australis</name>
    <dbReference type="NCBI Taxonomy" id="1399860"/>
    <lineage>
        <taxon>Eukaryota</taxon>
        <taxon>Fungi</taxon>
        <taxon>Dikarya</taxon>
        <taxon>Ascomycota</taxon>
        <taxon>Pezizomycotina</taxon>
        <taxon>Sordariomycetes</taxon>
        <taxon>Hypocreomycetidae</taxon>
        <taxon>Hypocreales</taxon>
        <taxon>Ophiocordycipitaceae</taxon>
        <taxon>Ophiocordyceps</taxon>
    </lineage>
</organism>
<dbReference type="FunFam" id="1.10.8.10:FF:000081">
    <property type="entry name" value="GTPase activating protein for Arf"/>
    <property type="match status" value="1"/>
</dbReference>
<protein>
    <recommendedName>
        <fullName evidence="7">Arf-GAP domain-containing protein</fullName>
    </recommendedName>
</protein>
<dbReference type="Gene3D" id="1.10.8.10">
    <property type="entry name" value="DNA helicase RuvA subunit, C-terminal domain"/>
    <property type="match status" value="1"/>
</dbReference>
<dbReference type="InterPro" id="IPR001164">
    <property type="entry name" value="ArfGAP_dom"/>
</dbReference>
<dbReference type="InterPro" id="IPR015940">
    <property type="entry name" value="UBA"/>
</dbReference>
<dbReference type="SMART" id="SM00105">
    <property type="entry name" value="ArfGap"/>
    <property type="match status" value="1"/>
</dbReference>
<dbReference type="Pfam" id="PF01412">
    <property type="entry name" value="ArfGap"/>
    <property type="match status" value="1"/>
</dbReference>
<dbReference type="Proteomes" id="UP000226192">
    <property type="component" value="Unassembled WGS sequence"/>
</dbReference>
<dbReference type="FunFam" id="1.10.220.150:FF:000026">
    <property type="entry name" value="GTPase activating protein for Arf, putative"/>
    <property type="match status" value="1"/>
</dbReference>
<feature type="compositionally biased region" description="Polar residues" evidence="2">
    <location>
        <begin position="183"/>
        <end position="195"/>
    </location>
</feature>
<dbReference type="PROSITE" id="PS50030">
    <property type="entry name" value="UBA"/>
    <property type="match status" value="1"/>
</dbReference>
<dbReference type="SMART" id="SM00165">
    <property type="entry name" value="UBA"/>
    <property type="match status" value="1"/>
</dbReference>
<dbReference type="GO" id="GO:0005096">
    <property type="term" value="F:GTPase activator activity"/>
    <property type="evidence" value="ECO:0007669"/>
    <property type="project" value="InterPro"/>
</dbReference>
<name>A0A2C5XY66_9HYPO</name>
<feature type="domain" description="Arf-GAP" evidence="4">
    <location>
        <begin position="15"/>
        <end position="123"/>
    </location>
</feature>
<dbReference type="OrthoDB" id="10266696at2759"/>
<feature type="region of interest" description="Disordered" evidence="2">
    <location>
        <begin position="179"/>
        <end position="199"/>
    </location>
</feature>
<dbReference type="InterPro" id="IPR009060">
    <property type="entry name" value="UBA-like_sf"/>
</dbReference>
<dbReference type="GO" id="GO:0008270">
    <property type="term" value="F:zinc ion binding"/>
    <property type="evidence" value="ECO:0007669"/>
    <property type="project" value="UniProtKB-KW"/>
</dbReference>
<accession>A0A2C5XY66</accession>
<dbReference type="GO" id="GO:0005737">
    <property type="term" value="C:cytoplasm"/>
    <property type="evidence" value="ECO:0007669"/>
    <property type="project" value="TreeGrafter"/>
</dbReference>
<gene>
    <name evidence="5" type="ORF">CDD81_7332</name>
</gene>
<feature type="region of interest" description="Disordered" evidence="2">
    <location>
        <begin position="288"/>
        <end position="311"/>
    </location>
</feature>
<dbReference type="PROSITE" id="PS50115">
    <property type="entry name" value="ARFGAP"/>
    <property type="match status" value="1"/>
</dbReference>
<sequence length="635" mass="68468">MSGALSKRQQARNEKLIHDLVQSVPGNNKCADCHMPNPAWASWSLGVFLCMRCAAIHRKLGTHISKVKSLSMDSWSNEQIDNMRKVGNVVSNQVYNPENKKPPVPIDADEADSAMERFIRQKYVNNVASHLKKPPSLRSDEGVPPPLPPKNSSKFGFRSASSIFPLSSRARKEARIAAVAGPRSNTSPTTPNKPSQVFGASLDLDSPDDLERKLTKLRDMGFRDGQRNAIVLKGVNGNLERAIEALIRLGEGDGRPLAPSAISREGSLRLSRSLTPLNSRPAATVVGLSLPEKPTPDRPTTASTSSTNPFDALNVAQPQTAHSTGSLKNRNPYGNLSMASNLTGQPGQQIDVVNQAFQNLTVAAPNQVSLFPHRTGEVQAHAPLQKPSFPQFVSAAPPSALQTQPINFQSSMTYPQPVQMMSSQQSAFVQSSYNPFMAQATGISQVPVAMQQTSQFITGPAANNPFARAPSRMASPALGQIPEQGQTMFLTASPQPLATNTNPFFVNAPQQMTPLWMQPCAGPGTHEQQAYSQPRRHDKASILALYDQPFQVAATPQAPQQGSAAQTPTIPEDQAVTTQPLVSVAASLPPNVNPFMNKGVLPASSGPLTAGRTPRCICKSQREAYVKGLARWNTR</sequence>
<evidence type="ECO:0000313" key="5">
    <source>
        <dbReference type="EMBL" id="PHH62205.1"/>
    </source>
</evidence>
<evidence type="ECO:0000259" key="4">
    <source>
        <dbReference type="PROSITE" id="PS50115"/>
    </source>
</evidence>
<dbReference type="STRING" id="1399860.A0A2C5XY66"/>
<dbReference type="InterPro" id="IPR051718">
    <property type="entry name" value="ARF_GTPase-activating"/>
</dbReference>
<feature type="region of interest" description="Disordered" evidence="2">
    <location>
        <begin position="130"/>
        <end position="154"/>
    </location>
</feature>
<keyword evidence="1" id="KW-0863">Zinc-finger</keyword>
<evidence type="ECO:0008006" key="7">
    <source>
        <dbReference type="Google" id="ProtNLM"/>
    </source>
</evidence>
<dbReference type="EMBL" id="NJET01000078">
    <property type="protein sequence ID" value="PHH62205.1"/>
    <property type="molecule type" value="Genomic_DNA"/>
</dbReference>
<dbReference type="PANTHER" id="PTHR45705:SF7">
    <property type="entry name" value="ACTIVATING PROTEIN FOR ARF, PUTATIVE (AFU_ORTHOLOGUE AFUA_4G09120)-RELATED"/>
    <property type="match status" value="1"/>
</dbReference>
<keyword evidence="1" id="KW-0479">Metal-binding</keyword>
<evidence type="ECO:0000259" key="3">
    <source>
        <dbReference type="PROSITE" id="PS50030"/>
    </source>
</evidence>
<keyword evidence="1" id="KW-0862">Zinc</keyword>
<evidence type="ECO:0000256" key="1">
    <source>
        <dbReference type="PROSITE-ProRule" id="PRU00288"/>
    </source>
</evidence>
<evidence type="ECO:0000256" key="2">
    <source>
        <dbReference type="SAM" id="MobiDB-lite"/>
    </source>
</evidence>
<keyword evidence="6" id="KW-1185">Reference proteome</keyword>